<comment type="subcellular location">
    <subcellularLocation>
        <location evidence="1">Cell inner membrane</location>
        <topology evidence="1">Multi-pass membrane protein</topology>
    </subcellularLocation>
</comment>
<dbReference type="InterPro" id="IPR010656">
    <property type="entry name" value="DctM"/>
</dbReference>
<feature type="transmembrane region" description="Helical" evidence="8">
    <location>
        <begin position="346"/>
        <end position="368"/>
    </location>
</feature>
<evidence type="ECO:0000313" key="11">
    <source>
        <dbReference type="Proteomes" id="UP000249061"/>
    </source>
</evidence>
<dbReference type="EMBL" id="QFQP01000013">
    <property type="protein sequence ID" value="PZR12032.1"/>
    <property type="molecule type" value="Genomic_DNA"/>
</dbReference>
<name>A0A2W5TAU4_9BACT</name>
<evidence type="ECO:0000256" key="1">
    <source>
        <dbReference type="ARBA" id="ARBA00004429"/>
    </source>
</evidence>
<feature type="transmembrane region" description="Helical" evidence="8">
    <location>
        <begin position="158"/>
        <end position="179"/>
    </location>
</feature>
<keyword evidence="6 8" id="KW-0472">Membrane</keyword>
<evidence type="ECO:0000256" key="8">
    <source>
        <dbReference type="SAM" id="Phobius"/>
    </source>
</evidence>
<dbReference type="InterPro" id="IPR004681">
    <property type="entry name" value="TRAP_DctM"/>
</dbReference>
<organism evidence="10 11">
    <name type="scientific">Archangium gephyra</name>
    <dbReference type="NCBI Taxonomy" id="48"/>
    <lineage>
        <taxon>Bacteria</taxon>
        <taxon>Pseudomonadati</taxon>
        <taxon>Myxococcota</taxon>
        <taxon>Myxococcia</taxon>
        <taxon>Myxococcales</taxon>
        <taxon>Cystobacterineae</taxon>
        <taxon>Archangiaceae</taxon>
        <taxon>Archangium</taxon>
    </lineage>
</organism>
<feature type="transmembrane region" description="Helical" evidence="8">
    <location>
        <begin position="51"/>
        <end position="76"/>
    </location>
</feature>
<feature type="transmembrane region" description="Helical" evidence="8">
    <location>
        <begin position="388"/>
        <end position="415"/>
    </location>
</feature>
<reference evidence="10 11" key="1">
    <citation type="submission" date="2017-08" db="EMBL/GenBank/DDBJ databases">
        <title>Infants hospitalized years apart are colonized by the same room-sourced microbial strains.</title>
        <authorList>
            <person name="Brooks B."/>
            <person name="Olm M.R."/>
            <person name="Firek B.A."/>
            <person name="Baker R."/>
            <person name="Thomas B.C."/>
            <person name="Morowitz M.J."/>
            <person name="Banfield J.F."/>
        </authorList>
    </citation>
    <scope>NUCLEOTIDE SEQUENCE [LARGE SCALE GENOMIC DNA]</scope>
    <source>
        <strain evidence="10">S2_003_000_R2_14</strain>
    </source>
</reference>
<evidence type="ECO:0000256" key="2">
    <source>
        <dbReference type="ARBA" id="ARBA00022475"/>
    </source>
</evidence>
<evidence type="ECO:0000256" key="4">
    <source>
        <dbReference type="ARBA" id="ARBA00022692"/>
    </source>
</evidence>
<comment type="caution">
    <text evidence="10">The sequence shown here is derived from an EMBL/GenBank/DDBJ whole genome shotgun (WGS) entry which is preliminary data.</text>
</comment>
<evidence type="ECO:0000259" key="9">
    <source>
        <dbReference type="Pfam" id="PF06808"/>
    </source>
</evidence>
<sequence>MGPAERWRRRARRRSRRARKRAAAHAGGRVNWVLYLVTLALAVAAYRKRKIGLVVWIALLSGVFFFTGKTAFLVLGCISAALLLGQPLFVLMGTLGMVLLATVSGYSSLDQQVLVVRRLLELAGKEVLLAIPFFVVAGELMTQGSLARRLIEFMKAAFGFIPGGLAVSAVAGCVFFAAISGSSPVTVVAIGSIMVPALVKAKYPENFSIGLLTTAGSLGILIPPSIPMIVYSIMVSSATPVDPTDLFIAGVMPGLFIGALLAGYSVAQGVRFKIPREPFSGARLWEATRQGFWSLLLPIIILGGIYSGIFTATEASAVSVVYALAVEWFIHGEMDRKKLLAVAEGSMTVMGSILVIIALAIVLNYFLVDQQVPDLMVEWLKTLNLTPNSFLIIVNVLLLIVGCFMDIMSAILIIAPMLAPMAAAMGINPIHMGIIFIVNLEIGYLTPPVGLNLFVSSSLFKKGLGFVIRAVLPTLLIMLGSLVVITWWPGLSLGLVEALKAKPPPPVVAPVTPSPEDVRPPEPGKVKSLEEMMREAKEKGGSGATGEAPKVKSLEEMMREAKQKNAGADEAPAPTEPARVKSLEEMMREAKEKAAQEDVEDAR</sequence>
<evidence type="ECO:0000256" key="7">
    <source>
        <dbReference type="SAM" id="MobiDB-lite"/>
    </source>
</evidence>
<feature type="domain" description="TRAP C4-dicarboxylate transport system permease DctM subunit" evidence="9">
    <location>
        <begin position="76"/>
        <end position="490"/>
    </location>
</feature>
<protein>
    <submittedName>
        <fullName evidence="10">C4-dicarboxylate ABC transporter permease</fullName>
    </submittedName>
</protein>
<feature type="transmembrane region" description="Helical" evidence="8">
    <location>
        <begin position="466"/>
        <end position="488"/>
    </location>
</feature>
<accession>A0A2W5TAU4</accession>
<feature type="transmembrane region" description="Helical" evidence="8">
    <location>
        <begin position="210"/>
        <end position="234"/>
    </location>
</feature>
<feature type="transmembrane region" description="Helical" evidence="8">
    <location>
        <begin position="291"/>
        <end position="309"/>
    </location>
</feature>
<keyword evidence="3" id="KW-0997">Cell inner membrane</keyword>
<feature type="transmembrane region" description="Helical" evidence="8">
    <location>
        <begin position="185"/>
        <end position="203"/>
    </location>
</feature>
<gene>
    <name evidence="10" type="ORF">DI536_17075</name>
</gene>
<dbReference type="Proteomes" id="UP000249061">
    <property type="component" value="Unassembled WGS sequence"/>
</dbReference>
<dbReference type="GO" id="GO:0022857">
    <property type="term" value="F:transmembrane transporter activity"/>
    <property type="evidence" value="ECO:0007669"/>
    <property type="project" value="TreeGrafter"/>
</dbReference>
<evidence type="ECO:0000313" key="10">
    <source>
        <dbReference type="EMBL" id="PZR12032.1"/>
    </source>
</evidence>
<feature type="compositionally biased region" description="Basic and acidic residues" evidence="7">
    <location>
        <begin position="549"/>
        <end position="563"/>
    </location>
</feature>
<keyword evidence="2" id="KW-1003">Cell membrane</keyword>
<feature type="compositionally biased region" description="Basic and acidic residues" evidence="7">
    <location>
        <begin position="529"/>
        <end position="540"/>
    </location>
</feature>
<dbReference type="PANTHER" id="PTHR33362:SF5">
    <property type="entry name" value="C4-DICARBOXYLATE TRAP TRANSPORTER LARGE PERMEASE PROTEIN DCTM"/>
    <property type="match status" value="1"/>
</dbReference>
<evidence type="ECO:0000256" key="5">
    <source>
        <dbReference type="ARBA" id="ARBA00022989"/>
    </source>
</evidence>
<evidence type="ECO:0000256" key="3">
    <source>
        <dbReference type="ARBA" id="ARBA00022519"/>
    </source>
</evidence>
<dbReference type="AlphaFoldDB" id="A0A2W5TAU4"/>
<keyword evidence="5 8" id="KW-1133">Transmembrane helix</keyword>
<feature type="transmembrane region" description="Helical" evidence="8">
    <location>
        <begin position="88"/>
        <end position="107"/>
    </location>
</feature>
<feature type="region of interest" description="Disordered" evidence="7">
    <location>
        <begin position="529"/>
        <end position="579"/>
    </location>
</feature>
<evidence type="ECO:0000256" key="6">
    <source>
        <dbReference type="ARBA" id="ARBA00023136"/>
    </source>
</evidence>
<feature type="transmembrane region" description="Helical" evidence="8">
    <location>
        <begin position="246"/>
        <end position="270"/>
    </location>
</feature>
<dbReference type="PANTHER" id="PTHR33362">
    <property type="entry name" value="SIALIC ACID TRAP TRANSPORTER PERMEASE PROTEIN SIAT-RELATED"/>
    <property type="match status" value="1"/>
</dbReference>
<dbReference type="Pfam" id="PF06808">
    <property type="entry name" value="DctM"/>
    <property type="match status" value="1"/>
</dbReference>
<keyword evidence="4 8" id="KW-0812">Transmembrane</keyword>
<feature type="transmembrane region" description="Helical" evidence="8">
    <location>
        <begin position="21"/>
        <end position="45"/>
    </location>
</feature>
<dbReference type="NCBIfam" id="TIGR00786">
    <property type="entry name" value="dctM"/>
    <property type="match status" value="1"/>
</dbReference>
<dbReference type="GO" id="GO:0005886">
    <property type="term" value="C:plasma membrane"/>
    <property type="evidence" value="ECO:0007669"/>
    <property type="project" value="UniProtKB-SubCell"/>
</dbReference>
<feature type="transmembrane region" description="Helical" evidence="8">
    <location>
        <begin position="427"/>
        <end position="446"/>
    </location>
</feature>
<proteinExistence type="predicted"/>